<evidence type="ECO:0000256" key="1">
    <source>
        <dbReference type="SAM" id="MobiDB-lite"/>
    </source>
</evidence>
<dbReference type="EMBL" id="JAHRIQ010055198">
    <property type="protein sequence ID" value="MEQ2238892.1"/>
    <property type="molecule type" value="Genomic_DNA"/>
</dbReference>
<dbReference type="Proteomes" id="UP001482620">
    <property type="component" value="Unassembled WGS sequence"/>
</dbReference>
<comment type="caution">
    <text evidence="2">The sequence shown here is derived from an EMBL/GenBank/DDBJ whole genome shotgun (WGS) entry which is preliminary data.</text>
</comment>
<accession>A0ABV0U142</accession>
<evidence type="ECO:0000313" key="2">
    <source>
        <dbReference type="EMBL" id="MEQ2238892.1"/>
    </source>
</evidence>
<gene>
    <name evidence="2" type="ORF">ILYODFUR_037962</name>
</gene>
<protein>
    <submittedName>
        <fullName evidence="2">Uncharacterized protein</fullName>
    </submittedName>
</protein>
<feature type="compositionally biased region" description="Basic and acidic residues" evidence="1">
    <location>
        <begin position="94"/>
        <end position="103"/>
    </location>
</feature>
<name>A0ABV0U142_9TELE</name>
<proteinExistence type="predicted"/>
<feature type="compositionally biased region" description="Polar residues" evidence="1">
    <location>
        <begin position="104"/>
        <end position="115"/>
    </location>
</feature>
<reference evidence="2 3" key="1">
    <citation type="submission" date="2021-06" db="EMBL/GenBank/DDBJ databases">
        <authorList>
            <person name="Palmer J.M."/>
        </authorList>
    </citation>
    <scope>NUCLEOTIDE SEQUENCE [LARGE SCALE GENOMIC DNA]</scope>
    <source>
        <strain evidence="3">if_2019</strain>
        <tissue evidence="2">Muscle</tissue>
    </source>
</reference>
<organism evidence="2 3">
    <name type="scientific">Ilyodon furcidens</name>
    <name type="common">goldbreast splitfin</name>
    <dbReference type="NCBI Taxonomy" id="33524"/>
    <lineage>
        <taxon>Eukaryota</taxon>
        <taxon>Metazoa</taxon>
        <taxon>Chordata</taxon>
        <taxon>Craniata</taxon>
        <taxon>Vertebrata</taxon>
        <taxon>Euteleostomi</taxon>
        <taxon>Actinopterygii</taxon>
        <taxon>Neopterygii</taxon>
        <taxon>Teleostei</taxon>
        <taxon>Neoteleostei</taxon>
        <taxon>Acanthomorphata</taxon>
        <taxon>Ovalentaria</taxon>
        <taxon>Atherinomorphae</taxon>
        <taxon>Cyprinodontiformes</taxon>
        <taxon>Goodeidae</taxon>
        <taxon>Ilyodon</taxon>
    </lineage>
</organism>
<evidence type="ECO:0000313" key="3">
    <source>
        <dbReference type="Proteomes" id="UP001482620"/>
    </source>
</evidence>
<sequence>MEFDIGRLLLERFPVVPHCLFLWRMALTVVIWIPKSFEMSVTLSRRIDFNDFVMNQDECGIHILGVCSFHSVPLETGFSTSIMKQRVTFKGRNNEAGRQEHSTVHSTNFCHGNHG</sequence>
<keyword evidence="3" id="KW-1185">Reference proteome</keyword>
<feature type="region of interest" description="Disordered" evidence="1">
    <location>
        <begin position="94"/>
        <end position="115"/>
    </location>
</feature>